<evidence type="ECO:0000313" key="1">
    <source>
        <dbReference type="EMBL" id="GAY74180.1"/>
    </source>
</evidence>
<protein>
    <submittedName>
        <fullName evidence="1">Uncharacterized protein</fullName>
    </submittedName>
</protein>
<comment type="caution">
    <text evidence="1">The sequence shown here is derived from an EMBL/GenBank/DDBJ whole genome shotgun (WGS) entry which is preliminary data.</text>
</comment>
<dbReference type="AlphaFoldDB" id="A0A401FP78"/>
<gene>
    <name evidence="1" type="ORF">NBRC111893_2326</name>
</gene>
<dbReference type="EMBL" id="BEXA01000007">
    <property type="protein sequence ID" value="GAY74180.1"/>
    <property type="molecule type" value="Genomic_DNA"/>
</dbReference>
<organism evidence="1 2">
    <name type="scientific">Lentilactobacillus kosonis</name>
    <dbReference type="NCBI Taxonomy" id="2810561"/>
    <lineage>
        <taxon>Bacteria</taxon>
        <taxon>Bacillati</taxon>
        <taxon>Bacillota</taxon>
        <taxon>Bacilli</taxon>
        <taxon>Lactobacillales</taxon>
        <taxon>Lactobacillaceae</taxon>
        <taxon>Lentilactobacillus</taxon>
    </lineage>
</organism>
<evidence type="ECO:0000313" key="2">
    <source>
        <dbReference type="Proteomes" id="UP000286974"/>
    </source>
</evidence>
<accession>A0A401FP78</accession>
<reference evidence="1 2" key="1">
    <citation type="submission" date="2017-11" db="EMBL/GenBank/DDBJ databases">
        <title>Draft Genome Sequence of Lactobacillus curieae NBRC 111893 isolated from Koso, a Japanese sugar-Vegetable Fermented Beverage.</title>
        <authorList>
            <person name="Chiou T.Y."/>
            <person name="Oshima K."/>
            <person name="Suda W."/>
            <person name="Hattori M."/>
            <person name="Takahashi T."/>
        </authorList>
    </citation>
    <scope>NUCLEOTIDE SEQUENCE [LARGE SCALE GENOMIC DNA]</scope>
    <source>
        <strain evidence="1 2">NBRC111893</strain>
    </source>
</reference>
<sequence length="37" mass="4189">MANVVQNNKQFSLAVDEKITHKLSDFVAKSGYLNHQL</sequence>
<keyword evidence="2" id="KW-1185">Reference proteome</keyword>
<dbReference type="Proteomes" id="UP000286974">
    <property type="component" value="Unassembled WGS sequence"/>
</dbReference>
<proteinExistence type="predicted"/>
<name>A0A401FP78_9LACO</name>